<dbReference type="EMBL" id="CACRXK020002908">
    <property type="protein sequence ID" value="CAB3996618.1"/>
    <property type="molecule type" value="Genomic_DNA"/>
</dbReference>
<dbReference type="OrthoDB" id="5987615at2759"/>
<evidence type="ECO:0000313" key="1">
    <source>
        <dbReference type="EMBL" id="CAB3996618.1"/>
    </source>
</evidence>
<gene>
    <name evidence="1" type="ORF">PACLA_8A020961</name>
</gene>
<proteinExistence type="predicted"/>
<comment type="caution">
    <text evidence="1">The sequence shown here is derived from an EMBL/GenBank/DDBJ whole genome shotgun (WGS) entry which is preliminary data.</text>
</comment>
<accession>A0A6S7GXB7</accession>
<evidence type="ECO:0000313" key="2">
    <source>
        <dbReference type="Proteomes" id="UP001152795"/>
    </source>
</evidence>
<reference evidence="1" key="1">
    <citation type="submission" date="2020-04" db="EMBL/GenBank/DDBJ databases">
        <authorList>
            <person name="Alioto T."/>
            <person name="Alioto T."/>
            <person name="Gomez Garrido J."/>
        </authorList>
    </citation>
    <scope>NUCLEOTIDE SEQUENCE</scope>
    <source>
        <strain evidence="1">A484AB</strain>
    </source>
</reference>
<keyword evidence="2" id="KW-1185">Reference proteome</keyword>
<sequence length="125" mass="14359">MSVTAGQIITLKTEVIHVASVKNISQLQKQEIILRDPTGTIKLVLWEQYVNALVVNTTYVLQNLKLKVYNDERYLKMPKDEEFKPKEIEPFQQPLPEPVIDPHSIYGKIVAIKDVTTLGQCHWCN</sequence>
<name>A0A6S7GXB7_PARCT</name>
<feature type="non-terminal residue" evidence="1">
    <location>
        <position position="125"/>
    </location>
</feature>
<dbReference type="SUPFAM" id="SSF50249">
    <property type="entry name" value="Nucleic acid-binding proteins"/>
    <property type="match status" value="1"/>
</dbReference>
<dbReference type="InterPro" id="IPR012340">
    <property type="entry name" value="NA-bd_OB-fold"/>
</dbReference>
<dbReference type="AlphaFoldDB" id="A0A6S7GXB7"/>
<dbReference type="Proteomes" id="UP001152795">
    <property type="component" value="Unassembled WGS sequence"/>
</dbReference>
<protein>
    <submittedName>
        <fullName evidence="1">Uncharacterized protein</fullName>
    </submittedName>
</protein>
<organism evidence="1 2">
    <name type="scientific">Paramuricea clavata</name>
    <name type="common">Red gorgonian</name>
    <name type="synonym">Violescent sea-whip</name>
    <dbReference type="NCBI Taxonomy" id="317549"/>
    <lineage>
        <taxon>Eukaryota</taxon>
        <taxon>Metazoa</taxon>
        <taxon>Cnidaria</taxon>
        <taxon>Anthozoa</taxon>
        <taxon>Octocorallia</taxon>
        <taxon>Malacalcyonacea</taxon>
        <taxon>Plexauridae</taxon>
        <taxon>Paramuricea</taxon>
    </lineage>
</organism>
<dbReference type="Gene3D" id="2.40.50.140">
    <property type="entry name" value="Nucleic acid-binding proteins"/>
    <property type="match status" value="1"/>
</dbReference>